<dbReference type="InterPro" id="IPR017464">
    <property type="entry name" value="Sugar_tfrase_EpsB_2"/>
</dbReference>
<evidence type="ECO:0000259" key="8">
    <source>
        <dbReference type="Pfam" id="PF02397"/>
    </source>
</evidence>
<dbReference type="PANTHER" id="PTHR30576">
    <property type="entry name" value="COLANIC BIOSYNTHESIS UDP-GLUCOSE LIPID CARRIER TRANSFERASE"/>
    <property type="match status" value="1"/>
</dbReference>
<dbReference type="GO" id="GO:0009242">
    <property type="term" value="P:colanic acid biosynthetic process"/>
    <property type="evidence" value="ECO:0007669"/>
    <property type="project" value="TreeGrafter"/>
</dbReference>
<sequence length="461" mass="52463">MIEVFRRYYTIRNLFLIALESVLLYLCILLASALFVEGQGAGDLSGLSLKAGLVVSTCIFCLYCNNIYSLKDTKGYTDLAFKLFQSFGAAMILLALFYAAFSQAIIGTRFFFIYIPVVVTILSIWRFFYVYLLKSGVLSQSIYIIGDGDLAIDICRETETEIDCGYCVKGIISPRPLEGISSVKAPHIDTCQGLAVRARENGVKRIVVALKEKRGNFPIDELLLCRVSGIDVVEGNTFYEMLTGKFLVSSINPTWLIFSNGFRKSRVRNMVKRLEDLVASVSLLLFFSPLILVTALFIKWDSRGPILFSQDRLGIRHKPYRLYKFRSMVENAEALSGPVWASREDPRVTRVGRFIRKWRIDELPQLFNVLKGDMSLVGPRPERAHFVEQLEAQVPYYAERFIVRPGVTGWAQVRYEYGDSVEDAMEKLNYDLFYIKNMSIFMDVVIVFRTIRTVLFGVGAR</sequence>
<dbReference type="EMBL" id="CAADHO010000003">
    <property type="protein sequence ID" value="VFQ44325.1"/>
    <property type="molecule type" value="Genomic_DNA"/>
</dbReference>
<keyword evidence="4 7" id="KW-0812">Transmembrane</keyword>
<keyword evidence="10" id="KW-1185">Reference proteome</keyword>
<evidence type="ECO:0000256" key="1">
    <source>
        <dbReference type="ARBA" id="ARBA00004141"/>
    </source>
</evidence>
<dbReference type="NCBIfam" id="TIGR03013">
    <property type="entry name" value="EpsB_2"/>
    <property type="match status" value="1"/>
</dbReference>
<evidence type="ECO:0000256" key="5">
    <source>
        <dbReference type="ARBA" id="ARBA00022989"/>
    </source>
</evidence>
<evidence type="ECO:0000256" key="6">
    <source>
        <dbReference type="ARBA" id="ARBA00023136"/>
    </source>
</evidence>
<reference evidence="9 10" key="1">
    <citation type="submission" date="2019-03" db="EMBL/GenBank/DDBJ databases">
        <authorList>
            <person name="Nijsse B."/>
        </authorList>
    </citation>
    <scope>NUCLEOTIDE SEQUENCE [LARGE SCALE GENOMIC DNA]</scope>
    <source>
        <strain evidence="9">Desulfoluna butyratoxydans MSL71</strain>
    </source>
</reference>
<dbReference type="GO" id="GO:0016020">
    <property type="term" value="C:membrane"/>
    <property type="evidence" value="ECO:0007669"/>
    <property type="project" value="UniProtKB-SubCell"/>
</dbReference>
<accession>A0A4U8YKE6</accession>
<comment type="similarity">
    <text evidence="2">Belongs to the bacterial sugar transferase family.</text>
</comment>
<gene>
    <name evidence="9" type="ORF">MSL71_19710</name>
</gene>
<dbReference type="GO" id="GO:0089702">
    <property type="term" value="F:undecaprenyl-phosphate glucose phosphotransferase activity"/>
    <property type="evidence" value="ECO:0007669"/>
    <property type="project" value="TreeGrafter"/>
</dbReference>
<dbReference type="RefSeq" id="WP_180139606.1">
    <property type="nucleotide sequence ID" value="NZ_CAADHO010000003.1"/>
</dbReference>
<dbReference type="Pfam" id="PF13727">
    <property type="entry name" value="CoA_binding_3"/>
    <property type="match status" value="1"/>
</dbReference>
<feature type="transmembrane region" description="Helical" evidence="7">
    <location>
        <begin position="14"/>
        <end position="35"/>
    </location>
</feature>
<feature type="transmembrane region" description="Helical" evidence="7">
    <location>
        <begin position="47"/>
        <end position="68"/>
    </location>
</feature>
<protein>
    <submittedName>
        <fullName evidence="9">Exopolysaccharide biosynthesis polyprenyl glycosylphosphotransferase</fullName>
    </submittedName>
</protein>
<dbReference type="NCBIfam" id="TIGR03025">
    <property type="entry name" value="EPS_sugtrans"/>
    <property type="match status" value="1"/>
</dbReference>
<feature type="transmembrane region" description="Helical" evidence="7">
    <location>
        <begin position="111"/>
        <end position="132"/>
    </location>
</feature>
<keyword evidence="3 9" id="KW-0808">Transferase</keyword>
<dbReference type="Pfam" id="PF02397">
    <property type="entry name" value="Bac_transf"/>
    <property type="match status" value="1"/>
</dbReference>
<organism evidence="9 10">
    <name type="scientific">Desulfoluna butyratoxydans</name>
    <dbReference type="NCBI Taxonomy" id="231438"/>
    <lineage>
        <taxon>Bacteria</taxon>
        <taxon>Pseudomonadati</taxon>
        <taxon>Thermodesulfobacteriota</taxon>
        <taxon>Desulfobacteria</taxon>
        <taxon>Desulfobacterales</taxon>
        <taxon>Desulfolunaceae</taxon>
        <taxon>Desulfoluna</taxon>
    </lineage>
</organism>
<evidence type="ECO:0000256" key="4">
    <source>
        <dbReference type="ARBA" id="ARBA00022692"/>
    </source>
</evidence>
<evidence type="ECO:0000256" key="2">
    <source>
        <dbReference type="ARBA" id="ARBA00006464"/>
    </source>
</evidence>
<feature type="transmembrane region" description="Helical" evidence="7">
    <location>
        <begin position="80"/>
        <end position="99"/>
    </location>
</feature>
<name>A0A4U8YKE6_9BACT</name>
<proteinExistence type="inferred from homology"/>
<feature type="domain" description="Bacterial sugar transferase" evidence="8">
    <location>
        <begin position="272"/>
        <end position="455"/>
    </location>
</feature>
<keyword evidence="5 7" id="KW-1133">Transmembrane helix</keyword>
<evidence type="ECO:0000313" key="10">
    <source>
        <dbReference type="Proteomes" id="UP000507962"/>
    </source>
</evidence>
<evidence type="ECO:0000256" key="7">
    <source>
        <dbReference type="SAM" id="Phobius"/>
    </source>
</evidence>
<comment type="subcellular location">
    <subcellularLocation>
        <location evidence="1">Membrane</location>
        <topology evidence="1">Multi-pass membrane protein</topology>
    </subcellularLocation>
</comment>
<dbReference type="AlphaFoldDB" id="A0A4U8YKE6"/>
<evidence type="ECO:0000256" key="3">
    <source>
        <dbReference type="ARBA" id="ARBA00022679"/>
    </source>
</evidence>
<evidence type="ECO:0000313" key="9">
    <source>
        <dbReference type="EMBL" id="VFQ44325.1"/>
    </source>
</evidence>
<dbReference type="InterPro" id="IPR003362">
    <property type="entry name" value="Bact_transf"/>
</dbReference>
<dbReference type="PANTHER" id="PTHR30576:SF21">
    <property type="entry name" value="UDP-GLUCOSE:UNDECAPRENYL-PHOSPHATE GLUCOSE-1-PHOSPHATE TRANSFERASE"/>
    <property type="match status" value="1"/>
</dbReference>
<feature type="transmembrane region" description="Helical" evidence="7">
    <location>
        <begin position="277"/>
        <end position="298"/>
    </location>
</feature>
<keyword evidence="6 7" id="KW-0472">Membrane</keyword>
<dbReference type="InterPro" id="IPR017475">
    <property type="entry name" value="EPS_sugar_tfrase"/>
</dbReference>
<dbReference type="Proteomes" id="UP000507962">
    <property type="component" value="Unassembled WGS sequence"/>
</dbReference>